<accession>A0AAV2Z194</accession>
<sequence length="272" mass="31917">MPDGVEPISADDYFLRATEFRVWLHQKRNKYVEELSTQEATELFEDKFVKRWNDGRLDAMFYKGIPEAVLEQTKRTRHQWGFVNRLNEKERFDLATAKDSVEVATRKQNLLQKDAAGTSSGSRKREQRDEDDRRNDRGYDDDRRHHDKADRKRHRKHHESVLEELVPKETGREAKLEQRRQRAEKLHGAARDRDANRDGLDIDEDFLMGGSSQSDLQRRLAQRQLGRERKDQERQEKVAALAAKETERMDKFLADMGLNGPGQGPIVIQPRR</sequence>
<feature type="compositionally biased region" description="Basic and acidic residues" evidence="1">
    <location>
        <begin position="225"/>
        <end position="237"/>
    </location>
</feature>
<protein>
    <submittedName>
        <fullName evidence="2">Uncharacterized protein</fullName>
    </submittedName>
</protein>
<name>A0AAV2Z194_9STRA</name>
<organism evidence="2 3">
    <name type="scientific">Lagenidium giganteum</name>
    <dbReference type="NCBI Taxonomy" id="4803"/>
    <lineage>
        <taxon>Eukaryota</taxon>
        <taxon>Sar</taxon>
        <taxon>Stramenopiles</taxon>
        <taxon>Oomycota</taxon>
        <taxon>Peronosporomycetes</taxon>
        <taxon>Pythiales</taxon>
        <taxon>Pythiaceae</taxon>
    </lineage>
</organism>
<evidence type="ECO:0000313" key="3">
    <source>
        <dbReference type="Proteomes" id="UP001146120"/>
    </source>
</evidence>
<evidence type="ECO:0000313" key="2">
    <source>
        <dbReference type="EMBL" id="DAZ99147.1"/>
    </source>
</evidence>
<keyword evidence="3" id="KW-1185">Reference proteome</keyword>
<gene>
    <name evidence="2" type="ORF">N0F65_010231</name>
</gene>
<dbReference type="Proteomes" id="UP001146120">
    <property type="component" value="Unassembled WGS sequence"/>
</dbReference>
<proteinExistence type="predicted"/>
<reference evidence="2" key="2">
    <citation type="journal article" date="2023" name="Microbiol Resour">
        <title>Decontamination and Annotation of the Draft Genome Sequence of the Oomycete Lagenidium giganteum ARSEF 373.</title>
        <authorList>
            <person name="Morgan W.R."/>
            <person name="Tartar A."/>
        </authorList>
    </citation>
    <scope>NUCLEOTIDE SEQUENCE</scope>
    <source>
        <strain evidence="2">ARSEF 373</strain>
    </source>
</reference>
<feature type="compositionally biased region" description="Polar residues" evidence="1">
    <location>
        <begin position="106"/>
        <end position="121"/>
    </location>
</feature>
<feature type="compositionally biased region" description="Basic and acidic residues" evidence="1">
    <location>
        <begin position="123"/>
        <end position="150"/>
    </location>
</feature>
<dbReference type="EMBL" id="DAKRPA010000089">
    <property type="protein sequence ID" value="DAZ99147.1"/>
    <property type="molecule type" value="Genomic_DNA"/>
</dbReference>
<feature type="region of interest" description="Disordered" evidence="1">
    <location>
        <begin position="105"/>
        <end position="238"/>
    </location>
</feature>
<dbReference type="AlphaFoldDB" id="A0AAV2Z194"/>
<dbReference type="InterPro" id="IPR044688">
    <property type="entry name" value="SCI-1-like"/>
</dbReference>
<feature type="compositionally biased region" description="Basic and acidic residues" evidence="1">
    <location>
        <begin position="159"/>
        <end position="200"/>
    </location>
</feature>
<dbReference type="PANTHER" id="PTHR34117">
    <property type="entry name" value="STYLE CELL-CYCLE INHIBITOR 1"/>
    <property type="match status" value="1"/>
</dbReference>
<reference evidence="2" key="1">
    <citation type="submission" date="2022-11" db="EMBL/GenBank/DDBJ databases">
        <authorList>
            <person name="Morgan W.R."/>
            <person name="Tartar A."/>
        </authorList>
    </citation>
    <scope>NUCLEOTIDE SEQUENCE</scope>
    <source>
        <strain evidence="2">ARSEF 373</strain>
    </source>
</reference>
<comment type="caution">
    <text evidence="2">The sequence shown here is derived from an EMBL/GenBank/DDBJ whole genome shotgun (WGS) entry which is preliminary data.</text>
</comment>
<evidence type="ECO:0000256" key="1">
    <source>
        <dbReference type="SAM" id="MobiDB-lite"/>
    </source>
</evidence>
<dbReference type="PANTHER" id="PTHR34117:SF1">
    <property type="entry name" value="STYLE CELL-CYCLE INHIBITOR 1"/>
    <property type="match status" value="1"/>
</dbReference>